<dbReference type="Gene3D" id="2.60.40.4070">
    <property type="match status" value="1"/>
</dbReference>
<feature type="chain" id="PRO_5046164570" description="FAD:protein FMN transferase" evidence="11">
    <location>
        <begin position="28"/>
        <end position="513"/>
    </location>
</feature>
<sequence>MAWTTKHKLAATMLPMALVAVHSPAFAQAAANANGMHDGAWRFAHENVLGTSLDVRVRAASFTEAQRAEAAALQVFDREEARLSSWRKDSELSQWERTRFTPVKVSPELFAMLASFDAWREKSNGALDASSEAAAQLWKRAAAEGRKPSQQEIAATVEAMQQPHWKLDAATQTATRLSDVPLAFATFAKSAITSKAAEAAMVAGASGVMLNVGGDVVVRGALTELVAVANPQQDAENDAALAELNVRDRAVATSGSYRREVAAAMSHILDPRTAMPTGHVLSSTVIAHDAETAGALATAMSVLTPAESAALAANTNGAEYMLVLADGSEVRSAGWSAYENASVKPVMYTAPHAPAKVAAGAWNPAFELSIALELPRIEDARYRRPYVAVWVEDADHFPVRTIALWTENPRWLPELKQWYHDDQIRNLAEGTDISKTVSSATRPAGKYTLKWDGKDNEGKLVKSGKYTICIEASREHGGYEIERREIDFNGAPSKAAVSGSKELGAVTLDYHKR</sequence>
<keyword evidence="11" id="KW-0732">Signal</keyword>
<dbReference type="InterPro" id="IPR003374">
    <property type="entry name" value="ApbE-like_sf"/>
</dbReference>
<evidence type="ECO:0000256" key="9">
    <source>
        <dbReference type="ARBA" id="ARBA00031306"/>
    </source>
</evidence>
<evidence type="ECO:0000256" key="10">
    <source>
        <dbReference type="ARBA" id="ARBA00048540"/>
    </source>
</evidence>
<dbReference type="PANTHER" id="PTHR30040">
    <property type="entry name" value="THIAMINE BIOSYNTHESIS LIPOPROTEIN APBE"/>
    <property type="match status" value="1"/>
</dbReference>
<dbReference type="SUPFAM" id="SSF143631">
    <property type="entry name" value="ApbE-like"/>
    <property type="match status" value="1"/>
</dbReference>
<name>A0ABW1ZCS1_9BACT</name>
<keyword evidence="4" id="KW-0285">Flavoprotein</keyword>
<dbReference type="EC" id="2.7.1.180" evidence="2"/>
<evidence type="ECO:0000256" key="2">
    <source>
        <dbReference type="ARBA" id="ARBA00011955"/>
    </source>
</evidence>
<dbReference type="PANTHER" id="PTHR30040:SF2">
    <property type="entry name" value="FAD:PROTEIN FMN TRANSFERASE"/>
    <property type="match status" value="1"/>
</dbReference>
<comment type="cofactor">
    <cofactor evidence="1">
        <name>Mg(2+)</name>
        <dbReference type="ChEBI" id="CHEBI:18420"/>
    </cofactor>
</comment>
<reference evidence="13" key="1">
    <citation type="journal article" date="2019" name="Int. J. Syst. Evol. Microbiol.">
        <title>The Global Catalogue of Microorganisms (GCM) 10K type strain sequencing project: providing services to taxonomists for standard genome sequencing and annotation.</title>
        <authorList>
            <consortium name="The Broad Institute Genomics Platform"/>
            <consortium name="The Broad Institute Genome Sequencing Center for Infectious Disease"/>
            <person name="Wu L."/>
            <person name="Ma J."/>
        </authorList>
    </citation>
    <scope>NUCLEOTIDE SEQUENCE [LARGE SCALE GENOMIC DNA]</scope>
    <source>
        <strain evidence="13">CGMCC 1.16026</strain>
    </source>
</reference>
<organism evidence="12 13">
    <name type="scientific">Granulicella cerasi</name>
    <dbReference type="NCBI Taxonomy" id="741063"/>
    <lineage>
        <taxon>Bacteria</taxon>
        <taxon>Pseudomonadati</taxon>
        <taxon>Acidobacteriota</taxon>
        <taxon>Terriglobia</taxon>
        <taxon>Terriglobales</taxon>
        <taxon>Acidobacteriaceae</taxon>
        <taxon>Granulicella</taxon>
    </lineage>
</organism>
<keyword evidence="6" id="KW-0479">Metal-binding</keyword>
<proteinExistence type="predicted"/>
<gene>
    <name evidence="12" type="ORF">ACFQBQ_11550</name>
</gene>
<evidence type="ECO:0000313" key="13">
    <source>
        <dbReference type="Proteomes" id="UP001596391"/>
    </source>
</evidence>
<evidence type="ECO:0000256" key="3">
    <source>
        <dbReference type="ARBA" id="ARBA00016337"/>
    </source>
</evidence>
<dbReference type="Proteomes" id="UP001596391">
    <property type="component" value="Unassembled WGS sequence"/>
</dbReference>
<dbReference type="RefSeq" id="WP_263369899.1">
    <property type="nucleotide sequence ID" value="NZ_JAGSYD010000001.1"/>
</dbReference>
<evidence type="ECO:0000313" key="12">
    <source>
        <dbReference type="EMBL" id="MFC6646205.1"/>
    </source>
</evidence>
<evidence type="ECO:0000256" key="6">
    <source>
        <dbReference type="ARBA" id="ARBA00022723"/>
    </source>
</evidence>
<dbReference type="Pfam" id="PF10029">
    <property type="entry name" value="DUF2271"/>
    <property type="match status" value="1"/>
</dbReference>
<accession>A0ABW1ZCS1</accession>
<dbReference type="Gene3D" id="3.10.520.10">
    <property type="entry name" value="ApbE-like domains"/>
    <property type="match status" value="1"/>
</dbReference>
<evidence type="ECO:0000256" key="11">
    <source>
        <dbReference type="SAM" id="SignalP"/>
    </source>
</evidence>
<evidence type="ECO:0000256" key="7">
    <source>
        <dbReference type="ARBA" id="ARBA00022827"/>
    </source>
</evidence>
<feature type="signal peptide" evidence="11">
    <location>
        <begin position="1"/>
        <end position="27"/>
    </location>
</feature>
<dbReference type="InterPro" id="IPR024932">
    <property type="entry name" value="ApbE"/>
</dbReference>
<evidence type="ECO:0000256" key="4">
    <source>
        <dbReference type="ARBA" id="ARBA00022630"/>
    </source>
</evidence>
<keyword evidence="5" id="KW-0808">Transferase</keyword>
<keyword evidence="7" id="KW-0274">FAD</keyword>
<keyword evidence="8" id="KW-0460">Magnesium</keyword>
<dbReference type="EMBL" id="JBHSWI010000001">
    <property type="protein sequence ID" value="MFC6646205.1"/>
    <property type="molecule type" value="Genomic_DNA"/>
</dbReference>
<keyword evidence="13" id="KW-1185">Reference proteome</keyword>
<comment type="catalytic activity">
    <reaction evidence="10">
        <text>L-threonyl-[protein] + FAD = FMN-L-threonyl-[protein] + AMP + H(+)</text>
        <dbReference type="Rhea" id="RHEA:36847"/>
        <dbReference type="Rhea" id="RHEA-COMP:11060"/>
        <dbReference type="Rhea" id="RHEA-COMP:11061"/>
        <dbReference type="ChEBI" id="CHEBI:15378"/>
        <dbReference type="ChEBI" id="CHEBI:30013"/>
        <dbReference type="ChEBI" id="CHEBI:57692"/>
        <dbReference type="ChEBI" id="CHEBI:74257"/>
        <dbReference type="ChEBI" id="CHEBI:456215"/>
        <dbReference type="EC" id="2.7.1.180"/>
    </reaction>
</comment>
<evidence type="ECO:0000256" key="5">
    <source>
        <dbReference type="ARBA" id="ARBA00022679"/>
    </source>
</evidence>
<dbReference type="Pfam" id="PF02424">
    <property type="entry name" value="ApbE"/>
    <property type="match status" value="1"/>
</dbReference>
<evidence type="ECO:0000256" key="1">
    <source>
        <dbReference type="ARBA" id="ARBA00001946"/>
    </source>
</evidence>
<protein>
    <recommendedName>
        <fullName evidence="3">FAD:protein FMN transferase</fullName>
        <ecNumber evidence="2">2.7.1.180</ecNumber>
    </recommendedName>
    <alternativeName>
        <fullName evidence="9">Flavin transferase</fullName>
    </alternativeName>
</protein>
<comment type="caution">
    <text evidence="12">The sequence shown here is derived from an EMBL/GenBank/DDBJ whole genome shotgun (WGS) entry which is preliminary data.</text>
</comment>
<evidence type="ECO:0000256" key="8">
    <source>
        <dbReference type="ARBA" id="ARBA00022842"/>
    </source>
</evidence>
<dbReference type="InterPro" id="IPR014469">
    <property type="entry name" value="DUF2271"/>
</dbReference>